<dbReference type="Gene3D" id="1.10.510.10">
    <property type="entry name" value="Transferase(Phosphotransferase) domain 1"/>
    <property type="match status" value="1"/>
</dbReference>
<feature type="binding site" evidence="3">
    <location>
        <position position="38"/>
    </location>
    <ligand>
        <name>ATP</name>
        <dbReference type="ChEBI" id="CHEBI:30616"/>
    </ligand>
</feature>
<accession>A0A0C9XQJ6</accession>
<dbReference type="PROSITE" id="PS00108">
    <property type="entry name" value="PROTEIN_KINASE_ST"/>
    <property type="match status" value="1"/>
</dbReference>
<evidence type="ECO:0000313" key="8">
    <source>
        <dbReference type="Proteomes" id="UP000054477"/>
    </source>
</evidence>
<dbReference type="Gene3D" id="3.30.200.20">
    <property type="entry name" value="Phosphorylase Kinase, domain 1"/>
    <property type="match status" value="1"/>
</dbReference>
<dbReference type="SUPFAM" id="SSF56112">
    <property type="entry name" value="Protein kinase-like (PK-like)"/>
    <property type="match status" value="1"/>
</dbReference>
<evidence type="ECO:0000256" key="1">
    <source>
        <dbReference type="ARBA" id="ARBA00022741"/>
    </source>
</evidence>
<dbReference type="InterPro" id="IPR008271">
    <property type="entry name" value="Ser/Thr_kinase_AS"/>
</dbReference>
<dbReference type="FunFam" id="1.10.510.10:FF:000571">
    <property type="entry name" value="Maternal embryonic leucine zipper kinase"/>
    <property type="match status" value="1"/>
</dbReference>
<keyword evidence="2 3" id="KW-0067">ATP-binding</keyword>
<name>A0A0C9XQJ6_9AGAR</name>
<dbReference type="PROSITE" id="PS00107">
    <property type="entry name" value="PROTEIN_KINASE_ATP"/>
    <property type="match status" value="1"/>
</dbReference>
<keyword evidence="4" id="KW-0723">Serine/threonine-protein kinase</keyword>
<sequence>MPTTVPCQYRTGKTLGSGTYAIVKEAIHIQTGKYYACKVINKKLMEGREHMVRNEIAVLKKISSGHRNIVTLHDYFETSHNLYLCFDLCTGGELFDRICAKGNYYEADAADLVRTIMKAVQYLHDQGIVHRDLKPENLLFRTQAEEADVMIADFGLSRIMETEKLTLLTEICGTPGYMAPEIFKKTGHSKPVDIWAMGVITYFLLAGYTPFDRDSQQQEMEAIIAGDYKFEPVEYWDGVSDTAKDFVKQCLTIDPVNRPTAAGCLKHKWLADAEPHFVPRADGEPTDLLPNVKKAFNAKQLWRKAAFSIKAMNRMASLAHSHPEAALIRENLYKYKEESAREVMEDASITYMQQHSADEVEKAKKTDDISVDSATDLGSKLAKASLDEKAKRN</sequence>
<dbReference type="CDD" id="cd05117">
    <property type="entry name" value="STKc_CAMK"/>
    <property type="match status" value="1"/>
</dbReference>
<dbReference type="InterPro" id="IPR000719">
    <property type="entry name" value="Prot_kinase_dom"/>
</dbReference>
<feature type="domain" description="Protein kinase" evidence="6">
    <location>
        <begin position="9"/>
        <end position="270"/>
    </location>
</feature>
<dbReference type="SMART" id="SM00220">
    <property type="entry name" value="S_TKc"/>
    <property type="match status" value="1"/>
</dbReference>
<protein>
    <submittedName>
        <fullName evidence="7">Unplaced genomic scaffold K443scaffold_137, whole genome shotgun sequence</fullName>
    </submittedName>
</protein>
<dbReference type="EMBL" id="KN838672">
    <property type="protein sequence ID" value="KIJ98297.1"/>
    <property type="molecule type" value="Genomic_DNA"/>
</dbReference>
<gene>
    <name evidence="7" type="ORF">K443DRAFT_133495</name>
</gene>
<comment type="similarity">
    <text evidence="4">Belongs to the protein kinase superfamily.</text>
</comment>
<evidence type="ECO:0000256" key="4">
    <source>
        <dbReference type="RuleBase" id="RU000304"/>
    </source>
</evidence>
<organism evidence="7 8">
    <name type="scientific">Laccaria amethystina LaAM-08-1</name>
    <dbReference type="NCBI Taxonomy" id="1095629"/>
    <lineage>
        <taxon>Eukaryota</taxon>
        <taxon>Fungi</taxon>
        <taxon>Dikarya</taxon>
        <taxon>Basidiomycota</taxon>
        <taxon>Agaricomycotina</taxon>
        <taxon>Agaricomycetes</taxon>
        <taxon>Agaricomycetidae</taxon>
        <taxon>Agaricales</taxon>
        <taxon>Agaricineae</taxon>
        <taxon>Hydnangiaceae</taxon>
        <taxon>Laccaria</taxon>
    </lineage>
</organism>
<feature type="region of interest" description="Disordered" evidence="5">
    <location>
        <begin position="354"/>
        <end position="374"/>
    </location>
</feature>
<dbReference type="Pfam" id="PF00069">
    <property type="entry name" value="Pkinase"/>
    <property type="match status" value="1"/>
</dbReference>
<dbReference type="GO" id="GO:0005524">
    <property type="term" value="F:ATP binding"/>
    <property type="evidence" value="ECO:0007669"/>
    <property type="project" value="UniProtKB-UniRule"/>
</dbReference>
<keyword evidence="1 3" id="KW-0547">Nucleotide-binding</keyword>
<dbReference type="FunFam" id="3.30.200.20:FF:000153">
    <property type="entry name" value="Calcium/calmodulin-dependent protein kinase type I"/>
    <property type="match status" value="1"/>
</dbReference>
<feature type="compositionally biased region" description="Basic and acidic residues" evidence="5">
    <location>
        <begin position="356"/>
        <end position="368"/>
    </location>
</feature>
<dbReference type="InterPro" id="IPR017441">
    <property type="entry name" value="Protein_kinase_ATP_BS"/>
</dbReference>
<dbReference type="GO" id="GO:0004674">
    <property type="term" value="F:protein serine/threonine kinase activity"/>
    <property type="evidence" value="ECO:0007669"/>
    <property type="project" value="UniProtKB-KW"/>
</dbReference>
<keyword evidence="4" id="KW-0808">Transferase</keyword>
<keyword evidence="8" id="KW-1185">Reference proteome</keyword>
<dbReference type="Proteomes" id="UP000054477">
    <property type="component" value="Unassembled WGS sequence"/>
</dbReference>
<dbReference type="STRING" id="1095629.A0A0C9XQJ6"/>
<dbReference type="OrthoDB" id="40902at2759"/>
<keyword evidence="4" id="KW-0418">Kinase</keyword>
<evidence type="ECO:0000313" key="7">
    <source>
        <dbReference type="EMBL" id="KIJ98297.1"/>
    </source>
</evidence>
<dbReference type="AlphaFoldDB" id="A0A0C9XQJ6"/>
<evidence type="ECO:0000256" key="2">
    <source>
        <dbReference type="ARBA" id="ARBA00022840"/>
    </source>
</evidence>
<proteinExistence type="inferred from homology"/>
<dbReference type="PROSITE" id="PS50011">
    <property type="entry name" value="PROTEIN_KINASE_DOM"/>
    <property type="match status" value="1"/>
</dbReference>
<evidence type="ECO:0000256" key="5">
    <source>
        <dbReference type="SAM" id="MobiDB-lite"/>
    </source>
</evidence>
<reference evidence="8" key="2">
    <citation type="submission" date="2015-01" db="EMBL/GenBank/DDBJ databases">
        <title>Evolutionary Origins and Diversification of the Mycorrhizal Mutualists.</title>
        <authorList>
            <consortium name="DOE Joint Genome Institute"/>
            <consortium name="Mycorrhizal Genomics Consortium"/>
            <person name="Kohler A."/>
            <person name="Kuo A."/>
            <person name="Nagy L.G."/>
            <person name="Floudas D."/>
            <person name="Copeland A."/>
            <person name="Barry K.W."/>
            <person name="Cichocki N."/>
            <person name="Veneault-Fourrey C."/>
            <person name="LaButti K."/>
            <person name="Lindquist E.A."/>
            <person name="Lipzen A."/>
            <person name="Lundell T."/>
            <person name="Morin E."/>
            <person name="Murat C."/>
            <person name="Riley R."/>
            <person name="Ohm R."/>
            <person name="Sun H."/>
            <person name="Tunlid A."/>
            <person name="Henrissat B."/>
            <person name="Grigoriev I.V."/>
            <person name="Hibbett D.S."/>
            <person name="Martin F."/>
        </authorList>
    </citation>
    <scope>NUCLEOTIDE SEQUENCE [LARGE SCALE GENOMIC DNA]</scope>
    <source>
        <strain evidence="8">LaAM-08-1</strain>
    </source>
</reference>
<dbReference type="HOGENOM" id="CLU_000288_63_0_1"/>
<evidence type="ECO:0000259" key="6">
    <source>
        <dbReference type="PROSITE" id="PS50011"/>
    </source>
</evidence>
<dbReference type="PANTHER" id="PTHR24347">
    <property type="entry name" value="SERINE/THREONINE-PROTEIN KINASE"/>
    <property type="match status" value="1"/>
</dbReference>
<evidence type="ECO:0000256" key="3">
    <source>
        <dbReference type="PROSITE-ProRule" id="PRU10141"/>
    </source>
</evidence>
<dbReference type="InterPro" id="IPR011009">
    <property type="entry name" value="Kinase-like_dom_sf"/>
</dbReference>
<reference evidence="7 8" key="1">
    <citation type="submission" date="2014-04" db="EMBL/GenBank/DDBJ databases">
        <authorList>
            <consortium name="DOE Joint Genome Institute"/>
            <person name="Kuo A."/>
            <person name="Kohler A."/>
            <person name="Nagy L.G."/>
            <person name="Floudas D."/>
            <person name="Copeland A."/>
            <person name="Barry K.W."/>
            <person name="Cichocki N."/>
            <person name="Veneault-Fourrey C."/>
            <person name="LaButti K."/>
            <person name="Lindquist E.A."/>
            <person name="Lipzen A."/>
            <person name="Lundell T."/>
            <person name="Morin E."/>
            <person name="Murat C."/>
            <person name="Sun H."/>
            <person name="Tunlid A."/>
            <person name="Henrissat B."/>
            <person name="Grigoriev I.V."/>
            <person name="Hibbett D.S."/>
            <person name="Martin F."/>
            <person name="Nordberg H.P."/>
            <person name="Cantor M.N."/>
            <person name="Hua S.X."/>
        </authorList>
    </citation>
    <scope>NUCLEOTIDE SEQUENCE [LARGE SCALE GENOMIC DNA]</scope>
    <source>
        <strain evidence="7 8">LaAM-08-1</strain>
    </source>
</reference>